<organism evidence="2 3">
    <name type="scientific">Chloebia gouldiae</name>
    <name type="common">Gouldian finch</name>
    <name type="synonym">Erythrura gouldiae</name>
    <dbReference type="NCBI Taxonomy" id="44316"/>
    <lineage>
        <taxon>Eukaryota</taxon>
        <taxon>Metazoa</taxon>
        <taxon>Chordata</taxon>
        <taxon>Craniata</taxon>
        <taxon>Vertebrata</taxon>
        <taxon>Euteleostomi</taxon>
        <taxon>Archelosauria</taxon>
        <taxon>Archosauria</taxon>
        <taxon>Dinosauria</taxon>
        <taxon>Saurischia</taxon>
        <taxon>Theropoda</taxon>
        <taxon>Coelurosauria</taxon>
        <taxon>Aves</taxon>
        <taxon>Neognathae</taxon>
        <taxon>Neoaves</taxon>
        <taxon>Telluraves</taxon>
        <taxon>Australaves</taxon>
        <taxon>Passeriformes</taxon>
        <taxon>Passeroidea</taxon>
        <taxon>Passeridae</taxon>
        <taxon>Chloebia</taxon>
    </lineage>
</organism>
<evidence type="ECO:0000256" key="1">
    <source>
        <dbReference type="SAM" id="MobiDB-lite"/>
    </source>
</evidence>
<dbReference type="OrthoDB" id="9986881at2759"/>
<keyword evidence="3" id="KW-1185">Reference proteome</keyword>
<gene>
    <name evidence="2" type="ORF">DV515_00016214</name>
</gene>
<reference evidence="2 3" key="1">
    <citation type="journal article" date="2018" name="Proc. R. Soc. B">
        <title>A non-coding region near Follistatin controls head colour polymorphism in the Gouldian finch.</title>
        <authorList>
            <person name="Toomey M.B."/>
            <person name="Marques C.I."/>
            <person name="Andrade P."/>
            <person name="Araujo P.M."/>
            <person name="Sabatino S."/>
            <person name="Gazda M.A."/>
            <person name="Afonso S."/>
            <person name="Lopes R.J."/>
            <person name="Corbo J.C."/>
            <person name="Carneiro M."/>
        </authorList>
    </citation>
    <scope>NUCLEOTIDE SEQUENCE [LARGE SCALE GENOMIC DNA]</scope>
    <source>
        <strain evidence="2">Red01</strain>
        <tissue evidence="2">Muscle</tissue>
    </source>
</reference>
<feature type="region of interest" description="Disordered" evidence="1">
    <location>
        <begin position="371"/>
        <end position="401"/>
    </location>
</feature>
<dbReference type="Proteomes" id="UP000276834">
    <property type="component" value="Unassembled WGS sequence"/>
</dbReference>
<evidence type="ECO:0000313" key="3">
    <source>
        <dbReference type="Proteomes" id="UP000276834"/>
    </source>
</evidence>
<name>A0A3L8RT52_CHLGU</name>
<sequence>MHQGLRSCSTNSGGWAPASCRDPAELEQRASLWEQGLSWAICQHPQPVVAAGSTGDCRDSGGEGSASHSSLLFVQGLPFSREIAALSQPGPGISLQHRALAFGPQSWVFPGDLTCACDLTCITQSFLLAKAPPSWVRLHIPTSVGSFGMFTWGLFSSLPAPLKGNSLSPISPEQAQGIYLVVLRLGLVLGGFSRGVPVPARLCYISTDVFSWPLSLPAMGQEKGMAAAACEPASTARRGWCRLCRAAVSISSDTAAPGSSLACFFGVLGGCSLCTEKPLEWAQGRAQGAGCPSQWKDQSQLSVCCQLFPFPASLCCPDPGIGVDVIQALSARPLSLASSLGSSGLQCPSLWGCTGRGCCALCDTPEVGFLPGTPPESQQRLQARERDSGAGRETSGQLCGGSCVSSQEGNVSEKLEQGSRSFAAHLVPTAAPEDFLSAVVSSAAGKEDPEGGGLVGVSQSHWSWQGLWKWAALDPGLGLTWAGGKSSCAHPSWGCRAALLAPVAPARSCLRVCSSTNPHCCRGTATSPARAWCCGPAVGTSPPWVCGPVGCTRPGWQVQWGHIPGMGGRIGMDRWAEGAPSPEIISKCLFCAKQRECPQELPCWGRGQGDGLRYLTSLSPPPMALSPCIPGREVLDVCVLHFHSIPATPPTPEWLWGFGFLTEAEIPVCASSPSPSLPLLALHGALSSEHTSGLPALSHSACSHSSASLSSHRQAASQQGNWRVCGTISDLRLPNPCPTSPSPQERGAFQCSECWGHMAAGHQELCKSLQLIKTAWPSLGELPAHPWGHFHDQSLRQEWCGPAPSLCSRGSQLRGPSCQAVCHAMPACHLLVGISVLSSAKPPHGFPPAPGDVTLLCQAGEGEHDRPACCAASSQVQRQCLFPAARTVSGSISQGRHRKSFQAQPHLRPPWPLFRLQSHGDELLPQRGRGLCMVGISRRAAPWGEQLSREKRQCLQQPVLGTGPSNNLCISVPLQMARPIQVKPADSESRGPGNEARGPDPAFLCVRRSLCVAEIWGAGGQGCGCPLHSLSQLFEGAISLAVSAPADPLWEEVPSFLHLISPVRGRSLQQHWLFNLILLSAAPSTASPITAELPAAAPSTFPCTSLQAPCRAQEQAAPTGSTTNWIFPEAGAASRQHPVFMLIFLPKGQFWPSPAGAVWEYLDAQCSCTLQKTFTTENGTCDAGPDTASFSLLSAGSLQCREERSRGVHVLVWSTGLHSLCFPRCAASHPQPGAAFPLSQILPAELCPVLVCSALATHSASSPGSLPWYLRQRRAPCRPLLLPARLTVPGAQITANFPACWTAREIANQRVKSRSCRESEGENSRRGGESFQCCRNPCGELKNDGADDLRMPAGLGSALRVPEGLGWVVLGSQLRWEGLRADQLEGFESRSAGRVCSVAARLGRDESAWILWENSPVWKLTESRGSRIMEVEVSSKEPFQRSPAAAEASRGNRLDHFPSVPCHGQTGLTSDTRWCQSHHRAAAPLESCAWLSLCWALRQGEVSACWMSWLAAHSSCSLRNFILEDVPGGWGCTPFCSPISAACVHLLLWEGAMARVVHLHQPSSLTCVGNLSHEEPGRGWGEPCTPLELLCCCSESSSFAMAPDVCHIALVWLEPAPLILSLTIRNPLALLLHSHILTRSLLWVLSPHSDLGQWGRVSSVSWQKLRLGWCLGWDFCVVLFYCCSHQSGEDAAPNTAVFVLGWTASGMAWAPVGAEVGREWEKALCPFLASILTHPNKTIILTSLFEEEPRRRLSSKSWRCWPLLQLPASVTRVHSATGERGAGTMELMVGLHPAAGFGLGPRMAGFVPSLGGQLL</sequence>
<accession>A0A3L8RT52</accession>
<protein>
    <submittedName>
        <fullName evidence="2">Uncharacterized protein</fullName>
    </submittedName>
</protein>
<dbReference type="EMBL" id="QUSF01000271">
    <property type="protein sequence ID" value="RLV84451.1"/>
    <property type="molecule type" value="Genomic_DNA"/>
</dbReference>
<comment type="caution">
    <text evidence="2">The sequence shown here is derived from an EMBL/GenBank/DDBJ whole genome shotgun (WGS) entry which is preliminary data.</text>
</comment>
<evidence type="ECO:0000313" key="2">
    <source>
        <dbReference type="EMBL" id="RLV84451.1"/>
    </source>
</evidence>
<proteinExistence type="predicted"/>